<dbReference type="KEGG" id="ssai:N0B31_19545"/>
<dbReference type="GO" id="GO:0070819">
    <property type="term" value="F:menaquinone-dependent protoporphyrinogen oxidase activity"/>
    <property type="evidence" value="ECO:0007669"/>
    <property type="project" value="TreeGrafter"/>
</dbReference>
<dbReference type="InterPro" id="IPR029039">
    <property type="entry name" value="Flavoprotein-like_sf"/>
</dbReference>
<dbReference type="GeneID" id="74944665"/>
<dbReference type="AlphaFoldDB" id="A0A9E7R2J7"/>
<evidence type="ECO:0000313" key="3">
    <source>
        <dbReference type="Proteomes" id="UP001057580"/>
    </source>
</evidence>
<dbReference type="Gene3D" id="3.40.50.360">
    <property type="match status" value="1"/>
</dbReference>
<dbReference type="GO" id="GO:0010181">
    <property type="term" value="F:FMN binding"/>
    <property type="evidence" value="ECO:0007669"/>
    <property type="project" value="InterPro"/>
</dbReference>
<reference evidence="2" key="1">
    <citation type="submission" date="2022-09" db="EMBL/GenBank/DDBJ databases">
        <title>Diverse halophilic archaea isolated from saline environments.</title>
        <authorList>
            <person name="Cui H.-L."/>
        </authorList>
    </citation>
    <scope>NUCLEOTIDE SEQUENCE</scope>
    <source>
        <strain evidence="2">ZS-35-S2</strain>
    </source>
</reference>
<keyword evidence="3" id="KW-1185">Reference proteome</keyword>
<accession>A0A9E7R2J7</accession>
<dbReference type="InterPro" id="IPR026816">
    <property type="entry name" value="Flavodoxin_dom"/>
</dbReference>
<dbReference type="EMBL" id="CP104003">
    <property type="protein sequence ID" value="UWM54298.1"/>
    <property type="molecule type" value="Genomic_DNA"/>
</dbReference>
<dbReference type="Pfam" id="PF12724">
    <property type="entry name" value="Flavodoxin_5"/>
    <property type="match status" value="1"/>
</dbReference>
<gene>
    <name evidence="2" type="ORF">N0B31_19545</name>
</gene>
<dbReference type="Proteomes" id="UP001057580">
    <property type="component" value="Chromosome"/>
</dbReference>
<protein>
    <submittedName>
        <fullName evidence="2">Protoporphyrinogen oxidase</fullName>
    </submittedName>
</protein>
<proteinExistence type="predicted"/>
<dbReference type="InterPro" id="IPR008254">
    <property type="entry name" value="Flavodoxin/NO_synth"/>
</dbReference>
<dbReference type="SUPFAM" id="SSF52218">
    <property type="entry name" value="Flavoproteins"/>
    <property type="match status" value="1"/>
</dbReference>
<dbReference type="PROSITE" id="PS50902">
    <property type="entry name" value="FLAVODOXIN_LIKE"/>
    <property type="match status" value="1"/>
</dbReference>
<organism evidence="2 3">
    <name type="scientific">Salinirubellus salinus</name>
    <dbReference type="NCBI Taxonomy" id="1364945"/>
    <lineage>
        <taxon>Archaea</taxon>
        <taxon>Methanobacteriati</taxon>
        <taxon>Methanobacteriota</taxon>
        <taxon>Stenosarchaea group</taxon>
        <taxon>Halobacteria</taxon>
        <taxon>Halobacteriales</taxon>
        <taxon>Natronomonadaceae</taxon>
        <taxon>Salinirubellus</taxon>
    </lineage>
</organism>
<dbReference type="GO" id="GO:0006783">
    <property type="term" value="P:heme biosynthetic process"/>
    <property type="evidence" value="ECO:0007669"/>
    <property type="project" value="TreeGrafter"/>
</dbReference>
<evidence type="ECO:0000259" key="1">
    <source>
        <dbReference type="PROSITE" id="PS50902"/>
    </source>
</evidence>
<name>A0A9E7R2J7_9EURY</name>
<dbReference type="PANTHER" id="PTHR38030">
    <property type="entry name" value="PROTOPORPHYRINOGEN IX DEHYDROGENASE [MENAQUINONE]"/>
    <property type="match status" value="1"/>
</dbReference>
<dbReference type="InterPro" id="IPR052200">
    <property type="entry name" value="Protoporphyrinogen_IX_DH"/>
</dbReference>
<feature type="domain" description="Flavodoxin-like" evidence="1">
    <location>
        <begin position="4"/>
        <end position="141"/>
    </location>
</feature>
<dbReference type="PANTHER" id="PTHR38030:SF2">
    <property type="entry name" value="PROTOPORPHYRINOGEN IX DEHYDROGENASE [QUINONE]"/>
    <property type="match status" value="1"/>
</dbReference>
<dbReference type="RefSeq" id="WP_260593311.1">
    <property type="nucleotide sequence ID" value="NZ_CP104003.1"/>
</dbReference>
<evidence type="ECO:0000313" key="2">
    <source>
        <dbReference type="EMBL" id="UWM54298.1"/>
    </source>
</evidence>
<sequence>MTSVLVAYGTGEGQTGKIAAFVGSVLEAYGHDATVVDLTATPEQSVEGFDAVLVGSPVHNRRHHPAVLAFVERERAALAERPSGFFQVSLASIMPLRWAQRGAQEFVDHFVEETGWEPDRVGTFAGAVKYSQYDRWTRFTFRLVSAVTTGDTDTSRDYEYTDWDEVEEFTLAFVADTTYRVGPPSSEVPRPAPVALLGLGFALGYWWARRREAGRTVPTAIGADDSTPAVRTLAD</sequence>